<evidence type="ECO:0000313" key="1">
    <source>
        <dbReference type="EMBL" id="PKQ62240.1"/>
    </source>
</evidence>
<dbReference type="EMBL" id="MVDD01000009">
    <property type="protein sequence ID" value="PKQ62240.1"/>
    <property type="molecule type" value="Genomic_DNA"/>
</dbReference>
<proteinExistence type="predicted"/>
<comment type="caution">
    <text evidence="1">The sequence shown here is derived from an EMBL/GenBank/DDBJ whole genome shotgun (WGS) entry which is preliminary data.</text>
</comment>
<name>A0A2N3HVZ3_9BACT</name>
<protein>
    <submittedName>
        <fullName evidence="1">Uncharacterized protein</fullName>
    </submittedName>
</protein>
<gene>
    <name evidence="1" type="ORF">BZG02_13050</name>
</gene>
<evidence type="ECO:0000313" key="2">
    <source>
        <dbReference type="Proteomes" id="UP000233535"/>
    </source>
</evidence>
<dbReference type="Gene3D" id="3.40.630.30">
    <property type="match status" value="1"/>
</dbReference>
<keyword evidence="2" id="KW-1185">Reference proteome</keyword>
<accession>A0A2N3HVZ3</accession>
<organism evidence="1 2">
    <name type="scientific">Labilibaculum filiforme</name>
    <dbReference type="NCBI Taxonomy" id="1940526"/>
    <lineage>
        <taxon>Bacteria</taxon>
        <taxon>Pseudomonadati</taxon>
        <taxon>Bacteroidota</taxon>
        <taxon>Bacteroidia</taxon>
        <taxon>Marinilabiliales</taxon>
        <taxon>Marinifilaceae</taxon>
        <taxon>Labilibaculum</taxon>
    </lineage>
</organism>
<dbReference type="AlphaFoldDB" id="A0A2N3HVZ3"/>
<dbReference type="Proteomes" id="UP000233535">
    <property type="component" value="Unassembled WGS sequence"/>
</dbReference>
<reference evidence="1 2" key="1">
    <citation type="journal article" date="2017" name="Front. Microbiol.">
        <title>Labilibaculum manganireducens gen. nov., sp. nov. and Labilibaculum filiforme sp. nov., Novel Bacteroidetes Isolated from Subsurface Sediments of the Baltic Sea.</title>
        <authorList>
            <person name="Vandieken V."/>
            <person name="Marshall I.P."/>
            <person name="Niemann H."/>
            <person name="Engelen B."/>
            <person name="Cypionka H."/>
        </authorList>
    </citation>
    <scope>NUCLEOTIDE SEQUENCE [LARGE SCALE GENOMIC DNA]</scope>
    <source>
        <strain evidence="1 2">59.16B</strain>
    </source>
</reference>
<sequence>MQLCGSAEIFTSFASQLEYCIEVMDENVRIEYRFSHLLDVDYTSHPNMTTYEGKILIHSNDEFDNYDMDEIEIGTICLEMYDLNFEAEHCSLMDAFDHSSSSLAVGTAIFDDTYSTINDQVLELVGDSFNSNILLVNRLEIKEKYRAKGYGKYVLNSLDIYFKSTCAYVVLKSFPIGFEGITDDKNYDKAQERLNAFYSRCGYKKIWQATENEPEEDEFNEDFEYLEDDEINHIFIKNISLI</sequence>